<dbReference type="GO" id="GO:0019888">
    <property type="term" value="F:protein phosphatase regulator activity"/>
    <property type="evidence" value="ECO:0007669"/>
    <property type="project" value="TreeGrafter"/>
</dbReference>
<keyword evidence="2" id="KW-0472">Membrane</keyword>
<dbReference type="GO" id="GO:0005634">
    <property type="term" value="C:nucleus"/>
    <property type="evidence" value="ECO:0007669"/>
    <property type="project" value="TreeGrafter"/>
</dbReference>
<dbReference type="InterPro" id="IPR011989">
    <property type="entry name" value="ARM-like"/>
</dbReference>
<keyword evidence="1" id="KW-0677">Repeat</keyword>
<evidence type="ECO:0000313" key="4">
    <source>
        <dbReference type="Proteomes" id="UP001154329"/>
    </source>
</evidence>
<accession>A0A9P0JDX8</accession>
<sequence>MYTPICLYYRIKDYFVDLVNKLLKDKNVDVIFNVVKYMKDILGSQYNNLIELPEDRLICSLKAFIINSSWKMRNTGAIYLYILAIQKGLKFFEDYLEQSFLILLTDPKSTVQQTAMDVFKQLVTEFGMDWAQTYIVPYLIKLSYSRNTYNKMAFLSFAKVCAIIMCIQFRILNINMKENAVE</sequence>
<reference evidence="3" key="1">
    <citation type="submission" date="2022-02" db="EMBL/GenBank/DDBJ databases">
        <authorList>
            <person name="King R."/>
        </authorList>
    </citation>
    <scope>NUCLEOTIDE SEQUENCE</scope>
</reference>
<dbReference type="SUPFAM" id="SSF48371">
    <property type="entry name" value="ARM repeat"/>
    <property type="match status" value="1"/>
</dbReference>
<proteinExistence type="predicted"/>
<dbReference type="PANTHER" id="PTHR10648:SF4">
    <property type="entry name" value="PROTEIN PHOSPHATASE 2 (FORMERLY 2A), REGULATORY SUBUNIT A, BETA ISOFORM-RELATED"/>
    <property type="match status" value="1"/>
</dbReference>
<evidence type="ECO:0000256" key="2">
    <source>
        <dbReference type="SAM" id="Phobius"/>
    </source>
</evidence>
<name>A0A9P0JDX8_APHGO</name>
<keyword evidence="2" id="KW-0812">Transmembrane</keyword>
<protein>
    <submittedName>
        <fullName evidence="3">Uncharacterized protein</fullName>
    </submittedName>
</protein>
<dbReference type="Gene3D" id="1.25.10.10">
    <property type="entry name" value="Leucine-rich Repeat Variant"/>
    <property type="match status" value="1"/>
</dbReference>
<feature type="transmembrane region" description="Helical" evidence="2">
    <location>
        <begin position="152"/>
        <end position="172"/>
    </location>
</feature>
<evidence type="ECO:0000313" key="3">
    <source>
        <dbReference type="EMBL" id="CAH1736978.1"/>
    </source>
</evidence>
<dbReference type="PANTHER" id="PTHR10648">
    <property type="entry name" value="SERINE/THREONINE-PROTEIN PHOSPHATASE PP2A 65 KDA REGULATORY SUBUNIT"/>
    <property type="match status" value="1"/>
</dbReference>
<dbReference type="GO" id="GO:0000159">
    <property type="term" value="C:protein phosphatase type 2A complex"/>
    <property type="evidence" value="ECO:0007669"/>
    <property type="project" value="TreeGrafter"/>
</dbReference>
<keyword evidence="2" id="KW-1133">Transmembrane helix</keyword>
<keyword evidence="4" id="KW-1185">Reference proteome</keyword>
<dbReference type="InterPro" id="IPR051023">
    <property type="entry name" value="PP2A_Regulatory_Subunit_A"/>
</dbReference>
<dbReference type="EMBL" id="OU899037">
    <property type="protein sequence ID" value="CAH1736978.1"/>
    <property type="molecule type" value="Genomic_DNA"/>
</dbReference>
<organism evidence="3 4">
    <name type="scientific">Aphis gossypii</name>
    <name type="common">Cotton aphid</name>
    <dbReference type="NCBI Taxonomy" id="80765"/>
    <lineage>
        <taxon>Eukaryota</taxon>
        <taxon>Metazoa</taxon>
        <taxon>Ecdysozoa</taxon>
        <taxon>Arthropoda</taxon>
        <taxon>Hexapoda</taxon>
        <taxon>Insecta</taxon>
        <taxon>Pterygota</taxon>
        <taxon>Neoptera</taxon>
        <taxon>Paraneoptera</taxon>
        <taxon>Hemiptera</taxon>
        <taxon>Sternorrhyncha</taxon>
        <taxon>Aphidomorpha</taxon>
        <taxon>Aphidoidea</taxon>
        <taxon>Aphididae</taxon>
        <taxon>Aphidini</taxon>
        <taxon>Aphis</taxon>
        <taxon>Aphis</taxon>
    </lineage>
</organism>
<dbReference type="Proteomes" id="UP001154329">
    <property type="component" value="Chromosome 4"/>
</dbReference>
<dbReference type="GO" id="GO:0005829">
    <property type="term" value="C:cytosol"/>
    <property type="evidence" value="ECO:0007669"/>
    <property type="project" value="TreeGrafter"/>
</dbReference>
<dbReference type="AlphaFoldDB" id="A0A9P0JDX8"/>
<evidence type="ECO:0000256" key="1">
    <source>
        <dbReference type="ARBA" id="ARBA00022737"/>
    </source>
</evidence>
<dbReference type="InterPro" id="IPR016024">
    <property type="entry name" value="ARM-type_fold"/>
</dbReference>
<reference evidence="3" key="2">
    <citation type="submission" date="2022-10" db="EMBL/GenBank/DDBJ databases">
        <authorList>
            <consortium name="ENA_rothamsted_submissions"/>
            <consortium name="culmorum"/>
            <person name="King R."/>
        </authorList>
    </citation>
    <scope>NUCLEOTIDE SEQUENCE</scope>
</reference>
<gene>
    <name evidence="3" type="ORF">APHIGO_LOCUS10596</name>
</gene>